<name>A0A1M5KWW9_9BACI</name>
<keyword evidence="2" id="KW-0418">Kinase</keyword>
<evidence type="ECO:0000313" key="3">
    <source>
        <dbReference type="Proteomes" id="UP000183988"/>
    </source>
</evidence>
<evidence type="ECO:0000259" key="1">
    <source>
        <dbReference type="Pfam" id="PF01636"/>
    </source>
</evidence>
<keyword evidence="3" id="KW-1185">Reference proteome</keyword>
<proteinExistence type="predicted"/>
<accession>A0A1M5KWW9</accession>
<keyword evidence="2" id="KW-0808">Transferase</keyword>
<feature type="domain" description="Aminoglycoside phosphotransferase" evidence="1">
    <location>
        <begin position="39"/>
        <end position="243"/>
    </location>
</feature>
<protein>
    <submittedName>
        <fullName evidence="2">Predicted kinase, aminoglycoside phosphotransferase (APT) family</fullName>
    </submittedName>
</protein>
<dbReference type="OrthoDB" id="9800774at2"/>
<dbReference type="GO" id="GO:0016301">
    <property type="term" value="F:kinase activity"/>
    <property type="evidence" value="ECO:0007669"/>
    <property type="project" value="UniProtKB-KW"/>
</dbReference>
<dbReference type="SUPFAM" id="SSF56112">
    <property type="entry name" value="Protein kinase-like (PK-like)"/>
    <property type="match status" value="1"/>
</dbReference>
<evidence type="ECO:0000313" key="2">
    <source>
        <dbReference type="EMBL" id="SHG57236.1"/>
    </source>
</evidence>
<dbReference type="InterPro" id="IPR011009">
    <property type="entry name" value="Kinase-like_dom_sf"/>
</dbReference>
<dbReference type="InterPro" id="IPR051678">
    <property type="entry name" value="AGP_Transferase"/>
</dbReference>
<sequence length="302" mass="34761">MGQISKKMANWIQKIIGEKSNIVSVEQMKGSTSSILYHIHVEGYRYKELVVRQHNNWEWLKEEPDLVLHEVGSLELASKVRIQSPEVLAYDPTGEECGSPAILMTKVVGDVKLKPKNMSKWLDSMAETLVKIHSIDAKDFSWKYFSYNQVNQIEVPSWSSISKHYWEKALEIAQSPRPVEQYTFIHRDYHPTNILWEDGEVCSVVDWVNACYGPKGVDIGHCRINLAMLYNVEVADEFLEAYISHAGEDFQYNPYWDIVSVSDFLVGPPEVYPGWKAFGFTGLTNEMIKERIDKYVMSLVNK</sequence>
<dbReference type="InterPro" id="IPR002575">
    <property type="entry name" value="Aminoglycoside_PTrfase"/>
</dbReference>
<organism evidence="2 3">
    <name type="scientific">Ornithinibacillus halophilus</name>
    <dbReference type="NCBI Taxonomy" id="930117"/>
    <lineage>
        <taxon>Bacteria</taxon>
        <taxon>Bacillati</taxon>
        <taxon>Bacillota</taxon>
        <taxon>Bacilli</taxon>
        <taxon>Bacillales</taxon>
        <taxon>Bacillaceae</taxon>
        <taxon>Ornithinibacillus</taxon>
    </lineage>
</organism>
<reference evidence="2 3" key="1">
    <citation type="submission" date="2016-11" db="EMBL/GenBank/DDBJ databases">
        <authorList>
            <person name="Jaros S."/>
            <person name="Januszkiewicz K."/>
            <person name="Wedrychowicz H."/>
        </authorList>
    </citation>
    <scope>NUCLEOTIDE SEQUENCE [LARGE SCALE GENOMIC DNA]</scope>
    <source>
        <strain evidence="2 3">IBRC-M 10683</strain>
    </source>
</reference>
<dbReference type="Proteomes" id="UP000183988">
    <property type="component" value="Unassembled WGS sequence"/>
</dbReference>
<dbReference type="PANTHER" id="PTHR21310">
    <property type="entry name" value="AMINOGLYCOSIDE PHOSPHOTRANSFERASE-RELATED-RELATED"/>
    <property type="match status" value="1"/>
</dbReference>
<dbReference type="EMBL" id="FQVW01000042">
    <property type="protein sequence ID" value="SHG57236.1"/>
    <property type="molecule type" value="Genomic_DNA"/>
</dbReference>
<dbReference type="Gene3D" id="3.30.200.20">
    <property type="entry name" value="Phosphorylase Kinase, domain 1"/>
    <property type="match status" value="1"/>
</dbReference>
<dbReference type="Pfam" id="PF01636">
    <property type="entry name" value="APH"/>
    <property type="match status" value="1"/>
</dbReference>
<dbReference type="Gene3D" id="3.90.1200.10">
    <property type="match status" value="1"/>
</dbReference>
<dbReference type="STRING" id="930117.SAMN05216225_10429"/>
<dbReference type="AlphaFoldDB" id="A0A1M5KWW9"/>
<gene>
    <name evidence="2" type="ORF">SAMN05216225_10429</name>
</gene>